<dbReference type="Proteomes" id="UP000001861">
    <property type="component" value="Unassembled WGS sequence"/>
</dbReference>
<keyword evidence="2" id="KW-1133">Transmembrane helix</keyword>
<dbReference type="InParanoid" id="A8P6X8"/>
<dbReference type="OMA" id="QDYTHAT"/>
<feature type="transmembrane region" description="Helical" evidence="2">
    <location>
        <begin position="201"/>
        <end position="227"/>
    </location>
</feature>
<proteinExistence type="predicted"/>
<keyword evidence="4" id="KW-1185">Reference proteome</keyword>
<reference evidence="3 4" key="1">
    <citation type="journal article" date="2010" name="Proc. Natl. Acad. Sci. U.S.A.">
        <title>Insights into evolution of multicellular fungi from the assembled chromosomes of the mushroom Coprinopsis cinerea (Coprinus cinereus).</title>
        <authorList>
            <person name="Stajich J.E."/>
            <person name="Wilke S.K."/>
            <person name="Ahren D."/>
            <person name="Au C.H."/>
            <person name="Birren B.W."/>
            <person name="Borodovsky M."/>
            <person name="Burns C."/>
            <person name="Canback B."/>
            <person name="Casselton L.A."/>
            <person name="Cheng C.K."/>
            <person name="Deng J."/>
            <person name="Dietrich F.S."/>
            <person name="Fargo D.C."/>
            <person name="Farman M.L."/>
            <person name="Gathman A.C."/>
            <person name="Goldberg J."/>
            <person name="Guigo R."/>
            <person name="Hoegger P.J."/>
            <person name="Hooker J.B."/>
            <person name="Huggins A."/>
            <person name="James T.Y."/>
            <person name="Kamada T."/>
            <person name="Kilaru S."/>
            <person name="Kodira C."/>
            <person name="Kues U."/>
            <person name="Kupfer D."/>
            <person name="Kwan H.S."/>
            <person name="Lomsadze A."/>
            <person name="Li W."/>
            <person name="Lilly W.W."/>
            <person name="Ma L.J."/>
            <person name="Mackey A.J."/>
            <person name="Manning G."/>
            <person name="Martin F."/>
            <person name="Muraguchi H."/>
            <person name="Natvig D.O."/>
            <person name="Palmerini H."/>
            <person name="Ramesh M.A."/>
            <person name="Rehmeyer C.J."/>
            <person name="Roe B.A."/>
            <person name="Shenoy N."/>
            <person name="Stanke M."/>
            <person name="Ter-Hovhannisyan V."/>
            <person name="Tunlid A."/>
            <person name="Velagapudi R."/>
            <person name="Vision T.J."/>
            <person name="Zeng Q."/>
            <person name="Zolan M.E."/>
            <person name="Pukkila P.J."/>
        </authorList>
    </citation>
    <scope>NUCLEOTIDE SEQUENCE [LARGE SCALE GENOMIC DNA]</scope>
    <source>
        <strain evidence="4">Okayama-7 / 130 / ATCC MYA-4618 / FGSC 9003</strain>
    </source>
</reference>
<dbReference type="AlphaFoldDB" id="A8P6X8"/>
<feature type="transmembrane region" description="Helical" evidence="2">
    <location>
        <begin position="12"/>
        <end position="33"/>
    </location>
</feature>
<comment type="caution">
    <text evidence="3">The sequence shown here is derived from an EMBL/GenBank/DDBJ whole genome shotgun (WGS) entry which is preliminary data.</text>
</comment>
<keyword evidence="2" id="KW-0812">Transmembrane</keyword>
<evidence type="ECO:0000313" key="3">
    <source>
        <dbReference type="EMBL" id="EAU82560.1"/>
    </source>
</evidence>
<dbReference type="Gene3D" id="2.60.120.260">
    <property type="entry name" value="Galactose-binding domain-like"/>
    <property type="match status" value="1"/>
</dbReference>
<dbReference type="KEGG" id="cci:CC1G_12140"/>
<gene>
    <name evidence="3" type="ORF">CC1G_12140</name>
</gene>
<organism evidence="3 4">
    <name type="scientific">Coprinopsis cinerea (strain Okayama-7 / 130 / ATCC MYA-4618 / FGSC 9003)</name>
    <name type="common">Inky cap fungus</name>
    <name type="synonym">Hormographiella aspergillata</name>
    <dbReference type="NCBI Taxonomy" id="240176"/>
    <lineage>
        <taxon>Eukaryota</taxon>
        <taxon>Fungi</taxon>
        <taxon>Dikarya</taxon>
        <taxon>Basidiomycota</taxon>
        <taxon>Agaricomycotina</taxon>
        <taxon>Agaricomycetes</taxon>
        <taxon>Agaricomycetidae</taxon>
        <taxon>Agaricales</taxon>
        <taxon>Agaricineae</taxon>
        <taxon>Psathyrellaceae</taxon>
        <taxon>Coprinopsis</taxon>
    </lineage>
</organism>
<evidence type="ECO:0000313" key="4">
    <source>
        <dbReference type="Proteomes" id="UP000001861"/>
    </source>
</evidence>
<accession>A8P6X8</accession>
<name>A8P6X8_COPC7</name>
<dbReference type="RefSeq" id="XP_001839249.1">
    <property type="nucleotide sequence ID" value="XM_001839197.2"/>
</dbReference>
<keyword evidence="2" id="KW-0472">Membrane</keyword>
<dbReference type="OrthoDB" id="3004867at2759"/>
<feature type="region of interest" description="Disordered" evidence="1">
    <location>
        <begin position="287"/>
        <end position="311"/>
    </location>
</feature>
<feature type="region of interest" description="Disordered" evidence="1">
    <location>
        <begin position="414"/>
        <end position="482"/>
    </location>
</feature>
<evidence type="ECO:0000256" key="2">
    <source>
        <dbReference type="SAM" id="Phobius"/>
    </source>
</evidence>
<dbReference type="VEuPathDB" id="FungiDB:CC1G_12140"/>
<dbReference type="GeneID" id="6015858"/>
<feature type="compositionally biased region" description="Pro residues" evidence="1">
    <location>
        <begin position="365"/>
        <end position="379"/>
    </location>
</feature>
<sequence length="482" mass="53349">MASTTRTPSTLFHRLSFVLYGYFFLVLVSEAFVGVRASRYPGWKEKNITVEENDPRIWYSPGWERMTVYDERDHGGYHMLSSYDNNAYATFRFNGTAFYYLSAKWPHRVAATLSLDGGPPIQVDLQDHYSPWDEGARPTIWCDVVASQTNLDPDYEHELRVYSRPGEPYLVLDAIMYTALERSTSEPEVLPPIPGDDGGNMLAMALGIGIGVGACLILILIFVLIWLKRRRQERMRKRQIIDFAPHRTFDPSPTSSRIIDKPDIEESLPSPWATGRIPGFVMHQPQRSESLDSMYSSRTGVSGTPSPIAGGVRERMDITLPVNPLPALLSNPPPPVSLRPATGSPAPQIRQVRVSHPTLTSTGLPPTPTSSSPSPPGPAPASTTTIVDEPVPMRLYDDSPPAYPFSHLSRMSRQTAAPRYSTVEAEAPPVPRRSSTAKPKPVVLTHERPRRNGNRDAGPSQYFGSPPRDGLVNSVTPHGDGM</sequence>
<protein>
    <submittedName>
        <fullName evidence="3">Uncharacterized protein</fullName>
    </submittedName>
</protein>
<feature type="compositionally biased region" description="Polar residues" evidence="1">
    <location>
        <begin position="287"/>
        <end position="305"/>
    </location>
</feature>
<evidence type="ECO:0000256" key="1">
    <source>
        <dbReference type="SAM" id="MobiDB-lite"/>
    </source>
</evidence>
<feature type="region of interest" description="Disordered" evidence="1">
    <location>
        <begin position="324"/>
        <end position="399"/>
    </location>
</feature>
<dbReference type="EMBL" id="AACS02000005">
    <property type="protein sequence ID" value="EAU82560.1"/>
    <property type="molecule type" value="Genomic_DNA"/>
</dbReference>